<dbReference type="RefSeq" id="WP_073556009.1">
    <property type="nucleotide sequence ID" value="NZ_MRCA01000006.1"/>
</dbReference>
<dbReference type="InterPro" id="IPR025662">
    <property type="entry name" value="Sigma_54_int_dom_ATP-bd_1"/>
</dbReference>
<keyword evidence="2" id="KW-1185">Reference proteome</keyword>
<accession>A0A1U7GYZ6</accession>
<proteinExistence type="predicted"/>
<dbReference type="InterPro" id="IPR027417">
    <property type="entry name" value="P-loop_NTPase"/>
</dbReference>
<dbReference type="Proteomes" id="UP000186391">
    <property type="component" value="Unassembled WGS sequence"/>
</dbReference>
<gene>
    <name evidence="1" type="ORF">NIES592_13525</name>
</gene>
<dbReference type="OrthoDB" id="227666at2"/>
<evidence type="ECO:0000313" key="2">
    <source>
        <dbReference type="Proteomes" id="UP000186391"/>
    </source>
</evidence>
<name>A0A1U7GYZ6_9CYAN</name>
<reference evidence="1 2" key="1">
    <citation type="submission" date="2016-11" db="EMBL/GenBank/DDBJ databases">
        <title>Draft Genome Sequences of Nine Cyanobacterial Strains from Diverse Habitats.</title>
        <authorList>
            <person name="Zhu T."/>
            <person name="Hou S."/>
            <person name="Lu X."/>
            <person name="Hess W.R."/>
        </authorList>
    </citation>
    <scope>NUCLEOTIDE SEQUENCE [LARGE SCALE GENOMIC DNA]</scope>
    <source>
        <strain evidence="1 2">NIES-592</strain>
    </source>
</reference>
<comment type="caution">
    <text evidence="1">The sequence shown here is derived from an EMBL/GenBank/DDBJ whole genome shotgun (WGS) entry which is preliminary data.</text>
</comment>
<dbReference type="PROSITE" id="PS00675">
    <property type="entry name" value="SIGMA54_INTERACT_1"/>
    <property type="match status" value="1"/>
</dbReference>
<protein>
    <submittedName>
        <fullName evidence="1">KAP family P-loop domain-containing protein</fullName>
    </submittedName>
</protein>
<sequence length="698" mass="79728">MASINEIIQREVNPFDLVNLKTGNFWTEHQDFKSVVESIHQEAINEIEELLQLVTIDYRSRTVLLIGDSGSGKSYLLGRLKHKFNPKAFFAYIGPWAENDYIWRHVLRYTVDSLIKVPDGEQESQLMLWLKSLSAFINKNGNVWKLLLNNRQKFIKHLKDNYQQAGIYNPEVFFGVLHDLTNPELYTIACEWLKGDDISEESMQALRVKHCIDTEDAAKNILANFGKISTDTQPIVLCFDQVEASVNFDSNCQPIFNINTTIHNDNLKNFLIIISIVKDNWIRCKNYILQSDKARIDRLVSLKPINLDQAESLWADKLQSLHQKANPKPNSPIFPLTQQLLEANFPGGKTMPRNALILGRLEYQKYKILLGNTKVKIPTKHQTNYSSTKTLQNNNQPVITLVNQDSDRIIDISNRERIIAEFQLLWQQEFKKTQSKIGKISLLPATDLIKMVQEVLEALQVQSIKPKLLKGKYASYSLSYQAPDKQDKVGIVWTEDANMTSFFNIMNACQKAIQENICKKLYLIRINTVGNTKLVGYKIYNQIFKGTNHHHIKPNLASVHYLATYDSLVNSAIAQELVLGGKAITLQELQSLTRETKILNKCALLQNLGIISQQGSDSDDRNGKKDLRPVKDFMLNLVKTQSYMGVATLISQSVAQFPEVEETDLQLLIELLCQEQKVKIINPKAKLQDRLICLVNKI</sequence>
<dbReference type="EMBL" id="MRCA01000006">
    <property type="protein sequence ID" value="OKH13631.1"/>
    <property type="molecule type" value="Genomic_DNA"/>
</dbReference>
<dbReference type="SUPFAM" id="SSF52540">
    <property type="entry name" value="P-loop containing nucleoside triphosphate hydrolases"/>
    <property type="match status" value="1"/>
</dbReference>
<organism evidence="1 2">
    <name type="scientific">Fischerella major NIES-592</name>
    <dbReference type="NCBI Taxonomy" id="210994"/>
    <lineage>
        <taxon>Bacteria</taxon>
        <taxon>Bacillati</taxon>
        <taxon>Cyanobacteriota</taxon>
        <taxon>Cyanophyceae</taxon>
        <taxon>Nostocales</taxon>
        <taxon>Hapalosiphonaceae</taxon>
        <taxon>Fischerella</taxon>
    </lineage>
</organism>
<evidence type="ECO:0000313" key="1">
    <source>
        <dbReference type="EMBL" id="OKH13631.1"/>
    </source>
</evidence>
<dbReference type="AlphaFoldDB" id="A0A1U7GYZ6"/>